<sequence length="111" mass="12242">SSLSSLESLPMELAWGIFEFVPDAALDLRLVSHAIKYYVDQLAMQAVHVPVVDIFKMISREKSSASTVTIDVIDHAPLSALGCKLRSAKFEALKFSDFQKRSYGIGTCAYV</sequence>
<protein>
    <recommendedName>
        <fullName evidence="3">F-box domain-containing protein</fullName>
    </recommendedName>
</protein>
<organism evidence="1 2">
    <name type="scientific">Pristionchus mayeri</name>
    <dbReference type="NCBI Taxonomy" id="1317129"/>
    <lineage>
        <taxon>Eukaryota</taxon>
        <taxon>Metazoa</taxon>
        <taxon>Ecdysozoa</taxon>
        <taxon>Nematoda</taxon>
        <taxon>Chromadorea</taxon>
        <taxon>Rhabditida</taxon>
        <taxon>Rhabditina</taxon>
        <taxon>Diplogasteromorpha</taxon>
        <taxon>Diplogasteroidea</taxon>
        <taxon>Neodiplogasteridae</taxon>
        <taxon>Pristionchus</taxon>
    </lineage>
</organism>
<proteinExistence type="predicted"/>
<feature type="non-terminal residue" evidence="1">
    <location>
        <position position="1"/>
    </location>
</feature>
<dbReference type="EMBL" id="BTRK01000005">
    <property type="protein sequence ID" value="GMR52660.1"/>
    <property type="molecule type" value="Genomic_DNA"/>
</dbReference>
<gene>
    <name evidence="1" type="ORF">PMAYCL1PPCAC_22855</name>
</gene>
<comment type="caution">
    <text evidence="1">The sequence shown here is derived from an EMBL/GenBank/DDBJ whole genome shotgun (WGS) entry which is preliminary data.</text>
</comment>
<reference evidence="2" key="1">
    <citation type="submission" date="2022-10" db="EMBL/GenBank/DDBJ databases">
        <title>Genome assembly of Pristionchus species.</title>
        <authorList>
            <person name="Yoshida K."/>
            <person name="Sommer R.J."/>
        </authorList>
    </citation>
    <scope>NUCLEOTIDE SEQUENCE [LARGE SCALE GENOMIC DNA]</scope>
    <source>
        <strain evidence="2">RS5460</strain>
    </source>
</reference>
<evidence type="ECO:0008006" key="3">
    <source>
        <dbReference type="Google" id="ProtNLM"/>
    </source>
</evidence>
<evidence type="ECO:0000313" key="2">
    <source>
        <dbReference type="Proteomes" id="UP001328107"/>
    </source>
</evidence>
<accession>A0AAN5CYL4</accession>
<evidence type="ECO:0000313" key="1">
    <source>
        <dbReference type="EMBL" id="GMR52660.1"/>
    </source>
</evidence>
<feature type="non-terminal residue" evidence="1">
    <location>
        <position position="111"/>
    </location>
</feature>
<dbReference type="Proteomes" id="UP001328107">
    <property type="component" value="Unassembled WGS sequence"/>
</dbReference>
<keyword evidence="2" id="KW-1185">Reference proteome</keyword>
<name>A0AAN5CYL4_9BILA</name>
<dbReference type="AlphaFoldDB" id="A0AAN5CYL4"/>